<dbReference type="Proteomes" id="UP000827549">
    <property type="component" value="Chromosome 4"/>
</dbReference>
<organism evidence="1 2">
    <name type="scientific">Vanrija pseudolonga</name>
    <dbReference type="NCBI Taxonomy" id="143232"/>
    <lineage>
        <taxon>Eukaryota</taxon>
        <taxon>Fungi</taxon>
        <taxon>Dikarya</taxon>
        <taxon>Basidiomycota</taxon>
        <taxon>Agaricomycotina</taxon>
        <taxon>Tremellomycetes</taxon>
        <taxon>Trichosporonales</taxon>
        <taxon>Trichosporonaceae</taxon>
        <taxon>Vanrija</taxon>
    </lineage>
</organism>
<proteinExistence type="predicted"/>
<reference evidence="1" key="1">
    <citation type="submission" date="2023-10" db="EMBL/GenBank/DDBJ databases">
        <authorList>
            <person name="Noh H."/>
        </authorList>
    </citation>
    <scope>NUCLEOTIDE SEQUENCE</scope>
    <source>
        <strain evidence="1">DUCC4014</strain>
    </source>
</reference>
<dbReference type="EMBL" id="CP086717">
    <property type="protein sequence ID" value="WOO81751.1"/>
    <property type="molecule type" value="Genomic_DNA"/>
</dbReference>
<keyword evidence="2" id="KW-1185">Reference proteome</keyword>
<dbReference type="AlphaFoldDB" id="A0AAF0YC60"/>
<accession>A0AAF0YC60</accession>
<protein>
    <submittedName>
        <fullName evidence="1">Uncharacterized protein</fullName>
    </submittedName>
</protein>
<evidence type="ECO:0000313" key="1">
    <source>
        <dbReference type="EMBL" id="WOO81751.1"/>
    </source>
</evidence>
<sequence>MDSTAFPHILEKIIEEFYLASTLLALRATSRHCQALVDDRLFEHAVMRTEKYRPRPPKSKGLRGLLAVKLRKRARYTLSLPPSSPIRQDVPQLPLVPQLVQVLDLDGPFLIEGQTAYHVCEGYTSYMRGEVLPTLGWESASRLRKLHPLFPLILRRMGPFVAEEFRSVHCSAVDYVALGNADVNIRLPTSVDEYILHLQWAASGPDAPSEIFFIPETDWYFGDSYPHNIHAAWLVFSIAANCAPPTRAKVQAMFVRFAAKFMTIPVPFKDHGEEDDMVPLGVVGLESLLPGVDPLEFHNAAKLPAIAESVIGQDVQWSRDNLASMDQAYDNISFMSLQDWLEAQGHRKEIVGVWPTWT</sequence>
<dbReference type="RefSeq" id="XP_062627783.1">
    <property type="nucleotide sequence ID" value="XM_062771799.1"/>
</dbReference>
<name>A0AAF0YC60_9TREE</name>
<evidence type="ECO:0000313" key="2">
    <source>
        <dbReference type="Proteomes" id="UP000827549"/>
    </source>
</evidence>
<dbReference type="GeneID" id="87808501"/>
<gene>
    <name evidence="1" type="ORF">LOC62_04G005272</name>
</gene>